<accession>A0A1H6AMH0</accession>
<proteinExistence type="predicted"/>
<reference evidence="2" key="1">
    <citation type="submission" date="2016-10" db="EMBL/GenBank/DDBJ databases">
        <authorList>
            <person name="Varghese N."/>
            <person name="Submissions S."/>
        </authorList>
    </citation>
    <scope>NUCLEOTIDE SEQUENCE [LARGE SCALE GENOMIC DNA]</scope>
    <source>
        <strain evidence="2">DSM 17298</strain>
    </source>
</reference>
<sequence length="67" mass="7832">MEKSRNMLDTLRGRGDRRTICFPRVPPAAIEKFDPIRGRDSGDLEVIEIWNQKRLEKKMTILKGSNF</sequence>
<dbReference type="EMBL" id="FNVR01000049">
    <property type="protein sequence ID" value="SEG49374.1"/>
    <property type="molecule type" value="Genomic_DNA"/>
</dbReference>
<protein>
    <submittedName>
        <fullName evidence="1">Uncharacterized protein</fullName>
    </submittedName>
</protein>
<evidence type="ECO:0000313" key="2">
    <source>
        <dbReference type="Proteomes" id="UP000236736"/>
    </source>
</evidence>
<dbReference type="AlphaFoldDB" id="A0A1H6AMH0"/>
<organism evidence="1 2">
    <name type="scientific">Algoriphagus boritolerans DSM 17298 = JCM 18970</name>
    <dbReference type="NCBI Taxonomy" id="1120964"/>
    <lineage>
        <taxon>Bacteria</taxon>
        <taxon>Pseudomonadati</taxon>
        <taxon>Bacteroidota</taxon>
        <taxon>Cytophagia</taxon>
        <taxon>Cytophagales</taxon>
        <taxon>Cyclobacteriaceae</taxon>
        <taxon>Algoriphagus</taxon>
    </lineage>
</organism>
<name>A0A1H6AMH0_9BACT</name>
<gene>
    <name evidence="1" type="ORF">SAMN03080598_04205</name>
</gene>
<dbReference type="Proteomes" id="UP000236736">
    <property type="component" value="Unassembled WGS sequence"/>
</dbReference>
<keyword evidence="2" id="KW-1185">Reference proteome</keyword>
<evidence type="ECO:0000313" key="1">
    <source>
        <dbReference type="EMBL" id="SEG49374.1"/>
    </source>
</evidence>